<evidence type="ECO:0000256" key="1">
    <source>
        <dbReference type="ARBA" id="ARBA00004123"/>
    </source>
</evidence>
<comment type="caution">
    <text evidence="5">The sequence shown here is derived from an EMBL/GenBank/DDBJ whole genome shotgun (WGS) entry which is preliminary data.</text>
</comment>
<feature type="DNA-binding region" description="Homeobox" evidence="2">
    <location>
        <begin position="309"/>
        <end position="368"/>
    </location>
</feature>
<dbReference type="SUPFAM" id="SSF46689">
    <property type="entry name" value="Homeodomain-like"/>
    <property type="match status" value="1"/>
</dbReference>
<dbReference type="Pfam" id="PF00046">
    <property type="entry name" value="Homeodomain"/>
    <property type="match status" value="1"/>
</dbReference>
<evidence type="ECO:0000259" key="4">
    <source>
        <dbReference type="PROSITE" id="PS50071"/>
    </source>
</evidence>
<feature type="domain" description="Homeobox" evidence="4">
    <location>
        <begin position="307"/>
        <end position="367"/>
    </location>
</feature>
<sequence>MGKRGPKCKVSEDNVQKAAELYQAGQSHRAIAKELNVSETNIRRILKTHGIPKRDRKRVTILSSEGEIALVNYINSQSDFEGTYRDLIELMKHFTDQNGWNCPYTYSWRDHFRARHAERLSEKMLKLLSKGGGGSTGSLAVETLEELTEIARAVRGADALVFRQVEPDFPVVDHSVGPKTPSVWKKKKISPVERAIRESKKAFMKAGMNKEEALDLLVRLKVPDVLAKVVAKQVQVQQNSHLPQGATNEASADVVAAAMSNVFGETQMEPHTLQQINQVHQQQNLQSSSTEGLFVVLHEPVPTPRKPVARKNPQKKNQIQTNELEKCFARSPVCGDIRAKNLADALQLTPEQVIYWFHNTARQRRKKVEPAEVLEMQEDAGLPEDFTQLSQEQQHQLLLQHVSNPSDYVF</sequence>
<dbReference type="CDD" id="cd00086">
    <property type="entry name" value="homeodomain"/>
    <property type="match status" value="1"/>
</dbReference>
<protein>
    <recommendedName>
        <fullName evidence="4">Homeobox domain-containing protein</fullName>
    </recommendedName>
</protein>
<dbReference type="InterPro" id="IPR001356">
    <property type="entry name" value="HD"/>
</dbReference>
<gene>
    <name evidence="5" type="primary">RvY_03945-1</name>
    <name evidence="5" type="synonym">RvY_03945.1</name>
    <name evidence="5" type="ORF">RvY_03945</name>
</gene>
<organism evidence="5 6">
    <name type="scientific">Ramazzottius varieornatus</name>
    <name type="common">Water bear</name>
    <name type="synonym">Tardigrade</name>
    <dbReference type="NCBI Taxonomy" id="947166"/>
    <lineage>
        <taxon>Eukaryota</taxon>
        <taxon>Metazoa</taxon>
        <taxon>Ecdysozoa</taxon>
        <taxon>Tardigrada</taxon>
        <taxon>Eutardigrada</taxon>
        <taxon>Parachela</taxon>
        <taxon>Hypsibioidea</taxon>
        <taxon>Ramazzottiidae</taxon>
        <taxon>Ramazzottius</taxon>
    </lineage>
</organism>
<dbReference type="OrthoDB" id="10065274at2759"/>
<keyword evidence="2 3" id="KW-0539">Nucleus</keyword>
<keyword evidence="2 3" id="KW-0238">DNA-binding</keyword>
<dbReference type="GO" id="GO:0005634">
    <property type="term" value="C:nucleus"/>
    <property type="evidence" value="ECO:0007669"/>
    <property type="project" value="UniProtKB-SubCell"/>
</dbReference>
<reference evidence="5 6" key="1">
    <citation type="journal article" date="2016" name="Nat. Commun.">
        <title>Extremotolerant tardigrade genome and improved radiotolerance of human cultured cells by tardigrade-unique protein.</title>
        <authorList>
            <person name="Hashimoto T."/>
            <person name="Horikawa D.D."/>
            <person name="Saito Y."/>
            <person name="Kuwahara H."/>
            <person name="Kozuka-Hata H."/>
            <person name="Shin-I T."/>
            <person name="Minakuchi Y."/>
            <person name="Ohishi K."/>
            <person name="Motoyama A."/>
            <person name="Aizu T."/>
            <person name="Enomoto A."/>
            <person name="Kondo K."/>
            <person name="Tanaka S."/>
            <person name="Hara Y."/>
            <person name="Koshikawa S."/>
            <person name="Sagara H."/>
            <person name="Miura T."/>
            <person name="Yokobori S."/>
            <person name="Miyagawa K."/>
            <person name="Suzuki Y."/>
            <person name="Kubo T."/>
            <person name="Oyama M."/>
            <person name="Kohara Y."/>
            <person name="Fujiyama A."/>
            <person name="Arakawa K."/>
            <person name="Katayama T."/>
            <person name="Toyoda A."/>
            <person name="Kunieda T."/>
        </authorList>
    </citation>
    <scope>NUCLEOTIDE SEQUENCE [LARGE SCALE GENOMIC DNA]</scope>
    <source>
        <strain evidence="5 6">YOKOZUNA-1</strain>
    </source>
</reference>
<dbReference type="EMBL" id="BDGG01000002">
    <property type="protein sequence ID" value="GAU91749.1"/>
    <property type="molecule type" value="Genomic_DNA"/>
</dbReference>
<evidence type="ECO:0000313" key="6">
    <source>
        <dbReference type="Proteomes" id="UP000186922"/>
    </source>
</evidence>
<dbReference type="Gene3D" id="1.10.10.60">
    <property type="entry name" value="Homeodomain-like"/>
    <property type="match status" value="2"/>
</dbReference>
<keyword evidence="2 3" id="KW-0371">Homeobox</keyword>
<dbReference type="GO" id="GO:0003677">
    <property type="term" value="F:DNA binding"/>
    <property type="evidence" value="ECO:0007669"/>
    <property type="project" value="UniProtKB-UniRule"/>
</dbReference>
<evidence type="ECO:0000256" key="2">
    <source>
        <dbReference type="PROSITE-ProRule" id="PRU00108"/>
    </source>
</evidence>
<accession>A0A1D1UPU5</accession>
<dbReference type="Proteomes" id="UP000186922">
    <property type="component" value="Unassembled WGS sequence"/>
</dbReference>
<dbReference type="SMART" id="SM00389">
    <property type="entry name" value="HOX"/>
    <property type="match status" value="1"/>
</dbReference>
<evidence type="ECO:0000256" key="3">
    <source>
        <dbReference type="RuleBase" id="RU000682"/>
    </source>
</evidence>
<keyword evidence="6" id="KW-1185">Reference proteome</keyword>
<dbReference type="AlphaFoldDB" id="A0A1D1UPU5"/>
<dbReference type="InterPro" id="IPR009057">
    <property type="entry name" value="Homeodomain-like_sf"/>
</dbReference>
<name>A0A1D1UPU5_RAMVA</name>
<comment type="subcellular location">
    <subcellularLocation>
        <location evidence="1 2 3">Nucleus</location>
    </subcellularLocation>
</comment>
<proteinExistence type="predicted"/>
<dbReference type="PROSITE" id="PS50071">
    <property type="entry name" value="HOMEOBOX_2"/>
    <property type="match status" value="1"/>
</dbReference>
<evidence type="ECO:0000313" key="5">
    <source>
        <dbReference type="EMBL" id="GAU91749.1"/>
    </source>
</evidence>